<feature type="signal peptide" evidence="1">
    <location>
        <begin position="1"/>
        <end position="26"/>
    </location>
</feature>
<keyword evidence="3" id="KW-1185">Reference proteome</keyword>
<evidence type="ECO:0000313" key="3">
    <source>
        <dbReference type="Proteomes" id="UP000218272"/>
    </source>
</evidence>
<feature type="chain" id="PRO_5009112520" evidence="1">
    <location>
        <begin position="27"/>
        <end position="410"/>
    </location>
</feature>
<sequence length="410" mass="45180">MVLTPARLVRLCSCSVLALLSVPAGAQELDRATPLLEAPKEYQARPIQIGPVSAFVGGDVRLEYDSNIYALPSDKIDDMRATLAPRVNLALESDRFELAAEGSAVIRRYFDNKTENSEAGKAELAGVYRFSETDSINAAIEWQRLVEQRGEPESQTDPATSPRRYDRLRGELAYNHIGSRITIGLKGTALRNNALARIDEERDFDQYSGQARIGYRVSGIMSAFGEGFIVVRDFDLPFDTSGIDRDSRTYGARVGLAFEPGGLLSGEAAVGVFRFKPDDPAQDSRTGLSVSAALVYAPTPRLAITLDGFRGDVATVRTGARSRTDTRLRLGVQSEVRHNLRLQGSLLYRRSNFVGTGQHERTLAGIVELEYLLSRHIALALMARIADRSSTRPADEFDRAIFGAEIRFQF</sequence>
<reference evidence="2 3" key="1">
    <citation type="submission" date="2016-10" db="EMBL/GenBank/DDBJ databases">
        <title>Complete Genome Sequence of the Nonylphenol-Degrading Bacterium Sphingobium cloacae JCM 10874T.</title>
        <authorList>
            <person name="Ootsuka M."/>
            <person name="Nishizawa T."/>
            <person name="Ohta H."/>
        </authorList>
    </citation>
    <scope>NUCLEOTIDE SEQUENCE [LARGE SCALE GENOMIC DNA]</scope>
    <source>
        <strain evidence="2 3">JCM 10874</strain>
    </source>
</reference>
<dbReference type="InterPro" id="IPR018759">
    <property type="entry name" value="BBP2_2"/>
</dbReference>
<protein>
    <submittedName>
        <fullName evidence="2">Uncharacterized protein</fullName>
    </submittedName>
</protein>
<dbReference type="KEGG" id="sclo:SCLO_1025980"/>
<evidence type="ECO:0000256" key="1">
    <source>
        <dbReference type="SAM" id="SignalP"/>
    </source>
</evidence>
<dbReference type="EMBL" id="AP017655">
    <property type="protein sequence ID" value="BAV65638.1"/>
    <property type="molecule type" value="Genomic_DNA"/>
</dbReference>
<dbReference type="RefSeq" id="WP_066515268.1">
    <property type="nucleotide sequence ID" value="NZ_AP017655.1"/>
</dbReference>
<proteinExistence type="predicted"/>
<accession>A0A1E1F556</accession>
<keyword evidence="1" id="KW-0732">Signal</keyword>
<gene>
    <name evidence="2" type="ORF">SCLO_1025980</name>
</gene>
<evidence type="ECO:0000313" key="2">
    <source>
        <dbReference type="EMBL" id="BAV65638.1"/>
    </source>
</evidence>
<dbReference type="AlphaFoldDB" id="A0A1E1F556"/>
<name>A0A1E1F556_9SPHN</name>
<dbReference type="Proteomes" id="UP000218272">
    <property type="component" value="Chromosome SCLO_1"/>
</dbReference>
<dbReference type="Pfam" id="PF10082">
    <property type="entry name" value="BBP2_2"/>
    <property type="match status" value="1"/>
</dbReference>
<organism evidence="2 3">
    <name type="scientific">Sphingobium cloacae</name>
    <dbReference type="NCBI Taxonomy" id="120107"/>
    <lineage>
        <taxon>Bacteria</taxon>
        <taxon>Pseudomonadati</taxon>
        <taxon>Pseudomonadota</taxon>
        <taxon>Alphaproteobacteria</taxon>
        <taxon>Sphingomonadales</taxon>
        <taxon>Sphingomonadaceae</taxon>
        <taxon>Sphingobium</taxon>
    </lineage>
</organism>
<dbReference type="OrthoDB" id="7406066at2"/>